<evidence type="ECO:0000313" key="2">
    <source>
        <dbReference type="EMBL" id="SFT97504.1"/>
    </source>
</evidence>
<reference evidence="2 3" key="1">
    <citation type="submission" date="2016-10" db="EMBL/GenBank/DDBJ databases">
        <authorList>
            <person name="de Groot N.N."/>
        </authorList>
    </citation>
    <scope>NUCLEOTIDE SEQUENCE [LARGE SCALE GENOMIC DNA]</scope>
    <source>
        <strain evidence="2 3">CGMCC 1.6493</strain>
    </source>
</reference>
<feature type="transmembrane region" description="Helical" evidence="1">
    <location>
        <begin position="204"/>
        <end position="221"/>
    </location>
</feature>
<name>A0A1I7CDP6_9GAMM</name>
<protein>
    <recommendedName>
        <fullName evidence="4">MFS transporter permease</fullName>
    </recommendedName>
</protein>
<dbReference type="Proteomes" id="UP000199594">
    <property type="component" value="Unassembled WGS sequence"/>
</dbReference>
<dbReference type="AlphaFoldDB" id="A0A1I7CDP6"/>
<evidence type="ECO:0000256" key="1">
    <source>
        <dbReference type="SAM" id="Phobius"/>
    </source>
</evidence>
<feature type="transmembrane region" description="Helical" evidence="1">
    <location>
        <begin position="85"/>
        <end position="109"/>
    </location>
</feature>
<keyword evidence="1" id="KW-0812">Transmembrane</keyword>
<gene>
    <name evidence="2" type="ORF">SAMN04487956_14115</name>
</gene>
<dbReference type="Pfam" id="PF19540">
    <property type="entry name" value="DUF6064"/>
    <property type="match status" value="1"/>
</dbReference>
<dbReference type="EMBL" id="FPAQ01000041">
    <property type="protein sequence ID" value="SFT97504.1"/>
    <property type="molecule type" value="Genomic_DNA"/>
</dbReference>
<evidence type="ECO:0000313" key="3">
    <source>
        <dbReference type="Proteomes" id="UP000199594"/>
    </source>
</evidence>
<accession>A0A1I7CDP6</accession>
<proteinExistence type="predicted"/>
<dbReference type="InterPro" id="IPR045708">
    <property type="entry name" value="DUF6064"/>
</dbReference>
<feature type="transmembrane region" description="Helical" evidence="1">
    <location>
        <begin position="121"/>
        <end position="141"/>
    </location>
</feature>
<feature type="transmembrane region" description="Helical" evidence="1">
    <location>
        <begin position="61"/>
        <end position="79"/>
    </location>
</feature>
<feature type="transmembrane region" description="Helical" evidence="1">
    <location>
        <begin position="32"/>
        <end position="52"/>
    </location>
</feature>
<keyword evidence="1" id="KW-1133">Transmembrane helix</keyword>
<sequence>MGGSAWWTYRPEDLLMFSPRVYARLFELHNQALWPAQLLGLALGGVALAVLLRPGPRGTRLIVALLAVAWAFVGWAFLWQRYAPIHWGIAYVAPLFGLQALLLAGLSTLRAGLHLPRRWSVRRGIGIGLFAYALVLHPLVAPATGRGLAGAEILGLTPDPLAIATLGVTAMAEPARRAWALLALPALWCLQSGFTLYILGEPGAWLPLLAVITALVARCWPAPAAQR</sequence>
<dbReference type="RefSeq" id="WP_089851646.1">
    <property type="nucleotide sequence ID" value="NZ_FPAQ01000041.1"/>
</dbReference>
<dbReference type="OrthoDB" id="581693at2"/>
<evidence type="ECO:0008006" key="4">
    <source>
        <dbReference type="Google" id="ProtNLM"/>
    </source>
</evidence>
<keyword evidence="1" id="KW-0472">Membrane</keyword>
<organism evidence="2 3">
    <name type="scientific">Halomonas saccharevitans</name>
    <dbReference type="NCBI Taxonomy" id="416872"/>
    <lineage>
        <taxon>Bacteria</taxon>
        <taxon>Pseudomonadati</taxon>
        <taxon>Pseudomonadota</taxon>
        <taxon>Gammaproteobacteria</taxon>
        <taxon>Oceanospirillales</taxon>
        <taxon>Halomonadaceae</taxon>
        <taxon>Halomonas</taxon>
    </lineage>
</organism>